<keyword evidence="2" id="KW-1185">Reference proteome</keyword>
<dbReference type="EMBL" id="JBHLWH010000011">
    <property type="protein sequence ID" value="MFC0247611.1"/>
    <property type="molecule type" value="Genomic_DNA"/>
</dbReference>
<protein>
    <recommendedName>
        <fullName evidence="3">NodB homology domain-containing protein</fullName>
    </recommendedName>
</protein>
<gene>
    <name evidence="1" type="ORF">ACFFIO_03745</name>
</gene>
<comment type="caution">
    <text evidence="1">The sequence shown here is derived from an EMBL/GenBank/DDBJ whole genome shotgun (WGS) entry which is preliminary data.</text>
</comment>
<organism evidence="1 2">
    <name type="scientific">Citricoccus parietis</name>
    <dbReference type="NCBI Taxonomy" id="592307"/>
    <lineage>
        <taxon>Bacteria</taxon>
        <taxon>Bacillati</taxon>
        <taxon>Actinomycetota</taxon>
        <taxon>Actinomycetes</taxon>
        <taxon>Micrococcales</taxon>
        <taxon>Micrococcaceae</taxon>
        <taxon>Citricoccus</taxon>
    </lineage>
</organism>
<dbReference type="Proteomes" id="UP001589766">
    <property type="component" value="Unassembled WGS sequence"/>
</dbReference>
<reference evidence="1 2" key="1">
    <citation type="submission" date="2024-09" db="EMBL/GenBank/DDBJ databases">
        <authorList>
            <person name="Sun Q."/>
            <person name="Mori K."/>
        </authorList>
    </citation>
    <scope>NUCLEOTIDE SEQUENCE [LARGE SCALE GENOMIC DNA]</scope>
    <source>
        <strain evidence="1 2">CCM 7609</strain>
    </source>
</reference>
<sequence>MSTNVRSPYSQKIRTVLLVLATVLALLTTGLVTFSLAEGAQSDSMARYPGSGAQSVPRSTEILLQLSPGWADAADDLSIQVTGSDGSPVPGHTAVNSSGILSFVPEDQLDAGRTTVEVLHHTATGDGEDQTLDSWQFTVNQARDLTEGAGGSLLLIARDGTADSYLAEILRAEGFMSFDTVAPDEVTADLLAHHAVVVVGAGSASGSHVEALETWVAKGGDLVTLRPEGQLATLGGLTPAGGAVQDGYLTIDTSSSVGAGLTGESMQFHGAAGIYETNAAAGEGAADGHSPETAVVAVLSSAVDDPTVHPAVTWNDVGTSGGHVVTFTYDLATSVLLTRQGNPAWAGQERDGSAPIRPNDLFTGGADEDDYLDLSRIGVPQADEQMRLLGNTLVMLHDDTGPLPRFWYLPHGKNAAIVMTADDHGTDDGTRESFERMLGLDAPGCEVRLWECHRATSWFYPESPLTDSQAASYQEQGFDLGVHATTDCADWTPESLNAAFQTSLMEFRDKYSSLRDQRGHRLHCIANSQWLEQASIGLRWGIRFDMNYYNWPPGWIQDRAGYMTGSALPMRFSDVDGRIINVFQQESHLVNETWNGSSAAIEQLIDAAEDERGYYGAFGTHYDFSDAFDRQLMEIAAERDIPMVSAQQLLDFTEGRNASSFANVSYTDPGAAASGADEDTLEMTWEIDVDDRASDLLQAMVPLRSGDRLLASISKDGTPLDFHVRQIKGITYAFFPAANGSFEARYR</sequence>
<evidence type="ECO:0000313" key="2">
    <source>
        <dbReference type="Proteomes" id="UP001589766"/>
    </source>
</evidence>
<accession>A0ABV6F2H7</accession>
<dbReference type="RefSeq" id="WP_378040257.1">
    <property type="nucleotide sequence ID" value="NZ_JBHLWH010000011.1"/>
</dbReference>
<proteinExistence type="predicted"/>
<evidence type="ECO:0000313" key="1">
    <source>
        <dbReference type="EMBL" id="MFC0247611.1"/>
    </source>
</evidence>
<name>A0ABV6F2H7_9MICC</name>
<evidence type="ECO:0008006" key="3">
    <source>
        <dbReference type="Google" id="ProtNLM"/>
    </source>
</evidence>